<proteinExistence type="inferred from homology"/>
<dbReference type="Pfam" id="PF20421">
    <property type="entry name" value="DHR-2_Lobe_C"/>
    <property type="match status" value="1"/>
</dbReference>
<feature type="compositionally biased region" description="Polar residues" evidence="7">
    <location>
        <begin position="1429"/>
        <end position="1443"/>
    </location>
</feature>
<feature type="region of interest" description="Disordered" evidence="7">
    <location>
        <begin position="586"/>
        <end position="614"/>
    </location>
</feature>
<feature type="compositionally biased region" description="Basic residues" evidence="7">
    <location>
        <begin position="2451"/>
        <end position="2462"/>
    </location>
</feature>
<name>A0A1X2H785_SYNRA</name>
<evidence type="ECO:0000256" key="4">
    <source>
        <dbReference type="ARBA" id="ARBA00022658"/>
    </source>
</evidence>
<dbReference type="Pfam" id="PF20422">
    <property type="entry name" value="DHR-2_Lobe_B"/>
    <property type="match status" value="1"/>
</dbReference>
<dbReference type="InterPro" id="IPR056372">
    <property type="entry name" value="TPR_DOCK"/>
</dbReference>
<keyword evidence="11" id="KW-1185">Reference proteome</keyword>
<dbReference type="Gene3D" id="1.20.58.740">
    <property type="match status" value="1"/>
</dbReference>
<accession>A0A1X2H785</accession>
<feature type="compositionally biased region" description="Low complexity" evidence="7">
    <location>
        <begin position="598"/>
        <end position="614"/>
    </location>
</feature>
<keyword evidence="2" id="KW-0963">Cytoplasm</keyword>
<feature type="compositionally biased region" description="Low complexity" evidence="7">
    <location>
        <begin position="804"/>
        <end position="828"/>
    </location>
</feature>
<dbReference type="Proteomes" id="UP000242180">
    <property type="component" value="Unassembled WGS sequence"/>
</dbReference>
<feature type="compositionally biased region" description="Polar residues" evidence="7">
    <location>
        <begin position="371"/>
        <end position="386"/>
    </location>
</feature>
<evidence type="ECO:0000313" key="11">
    <source>
        <dbReference type="Proteomes" id="UP000242180"/>
    </source>
</evidence>
<feature type="region of interest" description="Disordered" evidence="7">
    <location>
        <begin position="1385"/>
        <end position="1453"/>
    </location>
</feature>
<organism evidence="10 11">
    <name type="scientific">Syncephalastrum racemosum</name>
    <name type="common">Filamentous fungus</name>
    <dbReference type="NCBI Taxonomy" id="13706"/>
    <lineage>
        <taxon>Eukaryota</taxon>
        <taxon>Fungi</taxon>
        <taxon>Fungi incertae sedis</taxon>
        <taxon>Mucoromycota</taxon>
        <taxon>Mucoromycotina</taxon>
        <taxon>Mucoromycetes</taxon>
        <taxon>Mucorales</taxon>
        <taxon>Syncephalastraceae</taxon>
        <taxon>Syncephalastrum</taxon>
    </lineage>
</organism>
<dbReference type="InterPro" id="IPR046773">
    <property type="entry name" value="DOCKER_Lobe_C"/>
</dbReference>
<dbReference type="InterPro" id="IPR026791">
    <property type="entry name" value="DOCK"/>
</dbReference>
<dbReference type="EMBL" id="MCGN01000008">
    <property type="protein sequence ID" value="ORY93879.1"/>
    <property type="molecule type" value="Genomic_DNA"/>
</dbReference>
<feature type="region of interest" description="Disordered" evidence="7">
    <location>
        <begin position="2348"/>
        <end position="2462"/>
    </location>
</feature>
<dbReference type="PROSITE" id="PS51650">
    <property type="entry name" value="C2_DOCK"/>
    <property type="match status" value="1"/>
</dbReference>
<dbReference type="PANTHER" id="PTHR45653">
    <property type="entry name" value="DEDICATOR OF CYTOKINESIS"/>
    <property type="match status" value="1"/>
</dbReference>
<dbReference type="GO" id="GO:0005886">
    <property type="term" value="C:plasma membrane"/>
    <property type="evidence" value="ECO:0007669"/>
    <property type="project" value="TreeGrafter"/>
</dbReference>
<dbReference type="GO" id="GO:0007264">
    <property type="term" value="P:small GTPase-mediated signal transduction"/>
    <property type="evidence" value="ECO:0007669"/>
    <property type="project" value="InterPro"/>
</dbReference>
<dbReference type="GO" id="GO:0031267">
    <property type="term" value="F:small GTPase binding"/>
    <property type="evidence" value="ECO:0007669"/>
    <property type="project" value="TreeGrafter"/>
</dbReference>
<dbReference type="Pfam" id="PF16172">
    <property type="entry name" value="DOCK_N"/>
    <property type="match status" value="1"/>
</dbReference>
<feature type="region of interest" description="Disordered" evidence="7">
    <location>
        <begin position="539"/>
        <end position="565"/>
    </location>
</feature>
<evidence type="ECO:0000256" key="6">
    <source>
        <dbReference type="SAM" id="Coils"/>
    </source>
</evidence>
<dbReference type="InterPro" id="IPR032376">
    <property type="entry name" value="DOCK_N"/>
</dbReference>
<dbReference type="Pfam" id="PF14429">
    <property type="entry name" value="DOCK-C2"/>
    <property type="match status" value="1"/>
</dbReference>
<feature type="domain" description="DOCKER" evidence="9">
    <location>
        <begin position="1916"/>
        <end position="2350"/>
    </location>
</feature>
<keyword evidence="4" id="KW-0344">Guanine-nucleotide releasing factor</keyword>
<comment type="similarity">
    <text evidence="5">Belongs to the DOCK family.</text>
</comment>
<dbReference type="OrthoDB" id="18896at2759"/>
<feature type="region of interest" description="Disordered" evidence="7">
    <location>
        <begin position="154"/>
        <end position="202"/>
    </location>
</feature>
<dbReference type="PANTHER" id="PTHR45653:SF10">
    <property type="entry name" value="MYOBLAST CITY, ISOFORM B"/>
    <property type="match status" value="1"/>
</dbReference>
<dbReference type="GO" id="GO:0005085">
    <property type="term" value="F:guanyl-nucleotide exchange factor activity"/>
    <property type="evidence" value="ECO:0007669"/>
    <property type="project" value="UniProtKB-KW"/>
</dbReference>
<dbReference type="InterPro" id="IPR027357">
    <property type="entry name" value="DOCKER_dom"/>
</dbReference>
<dbReference type="OMA" id="LWDNQAF"/>
<keyword evidence="3" id="KW-0597">Phosphoprotein</keyword>
<dbReference type="InterPro" id="IPR043161">
    <property type="entry name" value="DOCK_C_lobe_A"/>
</dbReference>
<evidence type="ECO:0000256" key="1">
    <source>
        <dbReference type="ARBA" id="ARBA00004496"/>
    </source>
</evidence>
<dbReference type="CDD" id="cd11684">
    <property type="entry name" value="DHR2_DOCK"/>
    <property type="match status" value="1"/>
</dbReference>
<dbReference type="Gene3D" id="1.25.40.410">
    <property type="match status" value="1"/>
</dbReference>
<evidence type="ECO:0000256" key="3">
    <source>
        <dbReference type="ARBA" id="ARBA00022553"/>
    </source>
</evidence>
<feature type="region of interest" description="Disordered" evidence="7">
    <location>
        <begin position="801"/>
        <end position="828"/>
    </location>
</feature>
<feature type="compositionally biased region" description="Low complexity" evidence="7">
    <location>
        <begin position="2427"/>
        <end position="2439"/>
    </location>
</feature>
<dbReference type="InterPro" id="IPR027007">
    <property type="entry name" value="C2_DOCK-type_domain"/>
</dbReference>
<dbReference type="Gene3D" id="1.20.1270.350">
    <property type="entry name" value="Dedicator of cytokinesis N-terminal subdomain"/>
    <property type="match status" value="1"/>
</dbReference>
<dbReference type="Pfam" id="PF06920">
    <property type="entry name" value="DHR-2_Lobe_A"/>
    <property type="match status" value="1"/>
</dbReference>
<dbReference type="PROSITE" id="PS51651">
    <property type="entry name" value="DOCKER"/>
    <property type="match status" value="1"/>
</dbReference>
<evidence type="ECO:0000256" key="2">
    <source>
        <dbReference type="ARBA" id="ARBA00022490"/>
    </source>
</evidence>
<feature type="compositionally biased region" description="Polar residues" evidence="7">
    <location>
        <begin position="2364"/>
        <end position="2374"/>
    </location>
</feature>
<feature type="compositionally biased region" description="Low complexity" evidence="7">
    <location>
        <begin position="2393"/>
        <end position="2402"/>
    </location>
</feature>
<evidence type="ECO:0000256" key="5">
    <source>
        <dbReference type="PROSITE-ProRule" id="PRU00983"/>
    </source>
</evidence>
<feature type="compositionally biased region" description="Low complexity" evidence="7">
    <location>
        <begin position="1385"/>
        <end position="1397"/>
    </location>
</feature>
<feature type="domain" description="C2 DOCK-type" evidence="8">
    <location>
        <begin position="711"/>
        <end position="945"/>
    </location>
</feature>
<dbReference type="Pfam" id="PF23554">
    <property type="entry name" value="TPR_DOCK"/>
    <property type="match status" value="1"/>
</dbReference>
<dbReference type="InterPro" id="IPR035892">
    <property type="entry name" value="C2_domain_sf"/>
</dbReference>
<dbReference type="Gene3D" id="2.30.30.40">
    <property type="entry name" value="SH3 Domains"/>
    <property type="match status" value="1"/>
</dbReference>
<dbReference type="InterPro" id="IPR043162">
    <property type="entry name" value="DOCK_C_lobe_C"/>
</dbReference>
<sequence>MKWLPLPKIAHAVAVYPYTPPSLQQSAQLSTPASRPLTQYSTIQSPLLSPHSPLNDTASIYSVSSAQENSSADPADYACLLPLEVGDELFILEQLGQWYRGYVLSTLEEGRKPNVAPIGCFPRSHVQIKEYVDLDPNETDAALALRRAEIPADSSTAPWASVPEPPSLARSLSESHIHSPHSPRMPPPSSPRGLSARRRPDSVAAVIEEGEEENEQEERQSGIQAPSLLLARFDQSTLTGSSEPLVDETGACASDWYCMLYRYLEEGRYTAFNAVRDHINYLLQARRQLLDQALSKEELLRLRKEIVHRMVVLNLSQNKEMILRHPERGYILDANSTSLATLYRIHWKYALADHVPVTSYCSAPPALKASSGPTTAVTPTSSTENPQISVQTLQQQPQTQSQQQQQSSHSTSNAPKGGKFHHLFFELKACVAHICQPGEFTELYFSLYNKANGCFVTEQFSVTLTYNGMPKDERQIGRLRTLFADLSTHDVSEHLYLVCRIVRLGSMKFSDKEKDHLGALGSHASMLFGGSAGDSKMLSYFDQSGSTKTRQPSPHPRSTSAPNPNICRRPFGCAVLHLGSLLQKEAQSPSGGTVDMLSPTGSTTSNGSSAGVNASSGATAAVHHVLPPTELDIPIYTASTESAFATIHEDIINNNTKDFGKHARAETLCIYLRMFYGQLVDVLRANASLLQEVPRTLRLGFPDVVFPDDERNDLYMTLCTGDFVQFGRSRNIQVVACVRDNVTGDVVEDALSAGAGGPLMTYWESMVLYHEQRPKWNEVFKLKIHDTQLWERSHLFLTVRHRSSSGTPETSHSNSSSTTLSTTGPATTALSSSHDRILAMGFIPLFLPPQHRYFIADGSHTLTLYKYDRQLAHPRVYLENVPWCSRSSAPFNTQPPLLKRSNTFSSASLHSMSSDASSWTESSVSAAVSKLVTAKDTLTVKTLLCSTKFTQNETLVRLLNWRSSFDGNHEELLAVLDKFSFVGEMEVVKFLNDIFDALLAILVHRHRSEEIQNRVCDETIAAIVWVLGIVQDRRFSNFRPVLDVYVEQRFSLEEPLTPTSGKRSRQASRSEAVHDQLLKGLARLCSNPDDPRKAKQLRTSTKVWEYLFRFIVRSRSAQQHKEDEGERGLRDIMFKEELDNVLYLITQIMGPDQPSVMIGTQTLVLQHFADILVELRRVFSPKELVDITRSFVDASAHATGKLVGHRLCTILAIVKSPVFNDHTCRAGLAKEVFRWVQVWVNSYMAAAKNVIFSRQNEHQHDGDHHQQMRLPRVQWLEYLRLSLTIIMEVLDKVRRFAGMASLGISSSVISSPSITAFSRPISMATSADDEPMDESRPETQTITEVAILLVPQLLNAYKDLQRLTIQAIHASGLAAAERTSATASSAANAGGASPGGTNHTSMGGGSSPTVGPIRSNTRNSLSVLRDRSNSLSLKHSPSIASTTSSGGGLDRNGGGSRFSAVLQSLATSPTTPFPSTYPFQPTSIKSNPALAAAGNLAAMVTTGLFDITVVLLELFHLTPRQQWVDFLTQKYEKDGVDQLAAFLRQLSHACMAILFGDSMHRLDDVNPRRAHDNEEDKDETTSTRKIPDTWLNLGVIAHQIVLTNIMEPVVDILEMPQLSSHDKVMPDSVHDLWCTFFVSTLRVLSSSRLDLETAMPQVQRAVWKLTGNLKGAVGANMLLHLWHLTGTQQERDKIEDLAGRKSVMAAAAAAVAAAATVDTKDDSNTPEEFLSAEEGEEEPKERNVMISQFNDQVHANNAKRQDNPEDDEEILAISPLQVDLIPAILRPLCAVSMTLHDKVRQAATTIIADIIAIELQTCGELTRVQNVLISTIDLLVMSENKGDDMMTHRLIPELDCALETRLREQRSEDLVPEGRKVVESLGKFLQLLLQIRSLPLENDEFMDDRISATLRLMEFIRVIQRQDIYIKYVHQLVELHVSSQNYVEAALTLRFHADLLDWDPHRSLEPIPELNVPAQTAFARKEALYRTMATYLEKGQAWEICIKVLKELAGHYETTIYDYTKLSEVLQRQAQLTQDIIKKERYFTEYFRVAFYGRGFPSGIRNQQFIYRGLEWEKLTSFVERMQSRHPNAQLLSSKYSTQSNLTEEQLRELDSEMDAQYLHITTVIPEPPESDVLRNELVPENVRKYYKFNEVSQFSCSRPFDKPSVVGQPPDADKPEMDFLNLWTRKTIFVTEQSFPTTARRSKVSTTHDIEISPIENAVLAMENKTQELKELDHKYAAFIQTRRSAEPVNISPFSMALNGAVDAPVNGGVALYRKAFLTDWYWEKHPEMRPWVRELKAVIKDQVDTIEHCLETHKKLVSSDMRPFHQTLVGFFKKNFKKEIDQLHKLRDTQQQQQQQEQQQQPTEDTTVSAQPSMDAIRRPSLARQNSAAFPSSLPLSPMLTSMRTPTGDGSRPPTLLMDNVEEMSTAPSTPVSSTPSRAESISRSIKMSLRKKKRNTTNV</sequence>
<reference evidence="10 11" key="1">
    <citation type="submission" date="2016-07" db="EMBL/GenBank/DDBJ databases">
        <title>Pervasive Adenine N6-methylation of Active Genes in Fungi.</title>
        <authorList>
            <consortium name="DOE Joint Genome Institute"/>
            <person name="Mondo S.J."/>
            <person name="Dannebaum R.O."/>
            <person name="Kuo R.C."/>
            <person name="Labutti K."/>
            <person name="Haridas S."/>
            <person name="Kuo A."/>
            <person name="Salamov A."/>
            <person name="Ahrendt S.R."/>
            <person name="Lipzen A."/>
            <person name="Sullivan W."/>
            <person name="Andreopoulos W.B."/>
            <person name="Clum A."/>
            <person name="Lindquist E."/>
            <person name="Daum C."/>
            <person name="Ramamoorthy G.K."/>
            <person name="Gryganskyi A."/>
            <person name="Culley D."/>
            <person name="Magnuson J.K."/>
            <person name="James T.Y."/>
            <person name="O'Malley M.A."/>
            <person name="Stajich J.E."/>
            <person name="Spatafora J.W."/>
            <person name="Visel A."/>
            <person name="Grigoriev I.V."/>
        </authorList>
    </citation>
    <scope>NUCLEOTIDE SEQUENCE [LARGE SCALE GENOMIC DNA]</scope>
    <source>
        <strain evidence="10 11">NRRL 2496</strain>
    </source>
</reference>
<comment type="caution">
    <text evidence="10">The sequence shown here is derived from an EMBL/GenBank/DDBJ whole genome shotgun (WGS) entry which is preliminary data.</text>
</comment>
<dbReference type="GO" id="GO:0005737">
    <property type="term" value="C:cytoplasm"/>
    <property type="evidence" value="ECO:0007669"/>
    <property type="project" value="UniProtKB-SubCell"/>
</dbReference>
<feature type="compositionally biased region" description="Low complexity" evidence="7">
    <location>
        <begin position="387"/>
        <end position="412"/>
    </location>
</feature>
<evidence type="ECO:0000259" key="9">
    <source>
        <dbReference type="PROSITE" id="PS51651"/>
    </source>
</evidence>
<gene>
    <name evidence="10" type="ORF">BCR43DRAFT_551644</name>
</gene>
<dbReference type="InParanoid" id="A0A1X2H785"/>
<keyword evidence="6" id="KW-0175">Coiled coil</keyword>
<dbReference type="CDD" id="cd08679">
    <property type="entry name" value="C2_DOCK180_related"/>
    <property type="match status" value="1"/>
</dbReference>
<feature type="region of interest" description="Disordered" evidence="7">
    <location>
        <begin position="371"/>
        <end position="415"/>
    </location>
</feature>
<evidence type="ECO:0000256" key="7">
    <source>
        <dbReference type="SAM" id="MobiDB-lite"/>
    </source>
</evidence>
<feature type="compositionally biased region" description="Polar residues" evidence="7">
    <location>
        <begin position="541"/>
        <end position="563"/>
    </location>
</feature>
<dbReference type="InterPro" id="IPR046769">
    <property type="entry name" value="DOCKER_Lobe_A"/>
</dbReference>
<dbReference type="Gene3D" id="2.60.40.150">
    <property type="entry name" value="C2 domain"/>
    <property type="match status" value="1"/>
</dbReference>
<evidence type="ECO:0000313" key="10">
    <source>
        <dbReference type="EMBL" id="ORY93879.1"/>
    </source>
</evidence>
<evidence type="ECO:0000259" key="8">
    <source>
        <dbReference type="PROSITE" id="PS51650"/>
    </source>
</evidence>
<comment type="subcellular location">
    <subcellularLocation>
        <location evidence="1">Cytoplasm</location>
    </subcellularLocation>
</comment>
<protein>
    <submittedName>
        <fullName evidence="10">Uncharacterized protein</fullName>
    </submittedName>
</protein>
<feature type="compositionally biased region" description="Low complexity" evidence="7">
    <location>
        <begin position="2352"/>
        <end position="2363"/>
    </location>
</feature>
<feature type="region of interest" description="Disordered" evidence="7">
    <location>
        <begin position="1717"/>
        <end position="1740"/>
    </location>
</feature>
<feature type="coiled-coil region" evidence="6">
    <location>
        <begin position="2216"/>
        <end position="2243"/>
    </location>
</feature>
<dbReference type="InterPro" id="IPR042455">
    <property type="entry name" value="DOCK_N_sub1"/>
</dbReference>
<dbReference type="InterPro" id="IPR046770">
    <property type="entry name" value="DOCKER_Lobe_B"/>
</dbReference>
<dbReference type="STRING" id="13706.A0A1X2H785"/>